<dbReference type="Gene3D" id="1.10.510.10">
    <property type="entry name" value="Transferase(Phosphotransferase) domain 1"/>
    <property type="match status" value="1"/>
</dbReference>
<evidence type="ECO:0000256" key="2">
    <source>
        <dbReference type="ARBA" id="ARBA00022679"/>
    </source>
</evidence>
<keyword evidence="8" id="KW-1185">Reference proteome</keyword>
<keyword evidence="2" id="KW-0808">Transferase</keyword>
<evidence type="ECO:0000256" key="1">
    <source>
        <dbReference type="ARBA" id="ARBA00022527"/>
    </source>
</evidence>
<keyword evidence="1" id="KW-0723">Serine/threonine-protein kinase</keyword>
<dbReference type="GO" id="GO:0005634">
    <property type="term" value="C:nucleus"/>
    <property type="evidence" value="ECO:0007669"/>
    <property type="project" value="TreeGrafter"/>
</dbReference>
<keyword evidence="3" id="KW-0547">Nucleotide-binding</keyword>
<evidence type="ECO:0000259" key="6">
    <source>
        <dbReference type="PROSITE" id="PS50011"/>
    </source>
</evidence>
<keyword evidence="4 7" id="KW-0418">Kinase</keyword>
<dbReference type="InterPro" id="IPR011009">
    <property type="entry name" value="Kinase-like_dom_sf"/>
</dbReference>
<dbReference type="SUPFAM" id="SSF56112">
    <property type="entry name" value="Protein kinase-like (PK-like)"/>
    <property type="match status" value="1"/>
</dbReference>
<dbReference type="GO" id="GO:0007059">
    <property type="term" value="P:chromosome segregation"/>
    <property type="evidence" value="ECO:0007669"/>
    <property type="project" value="TreeGrafter"/>
</dbReference>
<dbReference type="Pfam" id="PF00069">
    <property type="entry name" value="Pkinase"/>
    <property type="match status" value="1"/>
</dbReference>
<dbReference type="PANTHER" id="PTHR22974:SF23">
    <property type="entry name" value="TOUSLED-LIKE KINASE, ISOFORM G"/>
    <property type="match status" value="1"/>
</dbReference>
<dbReference type="PROSITE" id="PS50011">
    <property type="entry name" value="PROTEIN_KINASE_DOM"/>
    <property type="match status" value="1"/>
</dbReference>
<reference evidence="7 8" key="1">
    <citation type="journal article" date="2017" name="Mol. Biol. Evol.">
        <title>The 4-celled Tetrabaena socialis nuclear genome reveals the essential components for genetic control of cell number at the origin of multicellularity in the volvocine lineage.</title>
        <authorList>
            <person name="Featherston J."/>
            <person name="Arakaki Y."/>
            <person name="Hanschen E.R."/>
            <person name="Ferris P.J."/>
            <person name="Michod R.E."/>
            <person name="Olson B.J.S.C."/>
            <person name="Nozaki H."/>
            <person name="Durand P.M."/>
        </authorList>
    </citation>
    <scope>NUCLEOTIDE SEQUENCE [LARGE SCALE GENOMIC DNA]</scope>
    <source>
        <strain evidence="7 8">NIES-571</strain>
    </source>
</reference>
<organism evidence="7 8">
    <name type="scientific">Tetrabaena socialis</name>
    <dbReference type="NCBI Taxonomy" id="47790"/>
    <lineage>
        <taxon>Eukaryota</taxon>
        <taxon>Viridiplantae</taxon>
        <taxon>Chlorophyta</taxon>
        <taxon>core chlorophytes</taxon>
        <taxon>Chlorophyceae</taxon>
        <taxon>CS clade</taxon>
        <taxon>Chlamydomonadales</taxon>
        <taxon>Tetrabaenaceae</taxon>
        <taxon>Tetrabaena</taxon>
    </lineage>
</organism>
<dbReference type="OrthoDB" id="346907at2759"/>
<name>A0A2J7ZL89_9CHLO</name>
<evidence type="ECO:0000313" key="7">
    <source>
        <dbReference type="EMBL" id="PNH01032.1"/>
    </source>
</evidence>
<comment type="caution">
    <text evidence="7">The sequence shown here is derived from an EMBL/GenBank/DDBJ whole genome shotgun (WGS) entry which is preliminary data.</text>
</comment>
<evidence type="ECO:0000256" key="4">
    <source>
        <dbReference type="ARBA" id="ARBA00022777"/>
    </source>
</evidence>
<dbReference type="Proteomes" id="UP000236333">
    <property type="component" value="Unassembled WGS sequence"/>
</dbReference>
<feature type="domain" description="Protein kinase" evidence="6">
    <location>
        <begin position="1"/>
        <end position="99"/>
    </location>
</feature>
<dbReference type="GO" id="GO:0004674">
    <property type="term" value="F:protein serine/threonine kinase activity"/>
    <property type="evidence" value="ECO:0007669"/>
    <property type="project" value="UniProtKB-KW"/>
</dbReference>
<feature type="non-terminal residue" evidence="7">
    <location>
        <position position="1"/>
    </location>
</feature>
<gene>
    <name evidence="7" type="ORF">TSOC_013098</name>
</gene>
<evidence type="ECO:0000313" key="8">
    <source>
        <dbReference type="Proteomes" id="UP000236333"/>
    </source>
</evidence>
<dbReference type="InterPro" id="IPR000719">
    <property type="entry name" value="Prot_kinase_dom"/>
</dbReference>
<protein>
    <submittedName>
        <fullName evidence="7">Serine/threonine-protein kinase TOUSLED</fullName>
    </submittedName>
</protein>
<dbReference type="AlphaFoldDB" id="A0A2J7ZL89"/>
<dbReference type="GO" id="GO:0005524">
    <property type="term" value="F:ATP binding"/>
    <property type="evidence" value="ECO:0007669"/>
    <property type="project" value="UniProtKB-KW"/>
</dbReference>
<evidence type="ECO:0000256" key="3">
    <source>
        <dbReference type="ARBA" id="ARBA00022741"/>
    </source>
</evidence>
<evidence type="ECO:0000256" key="5">
    <source>
        <dbReference type="ARBA" id="ARBA00022840"/>
    </source>
</evidence>
<sequence length="99" mass="11466">ERRACCCRIVGCRPRPPPRPQLDVWSCGVIFYSMLYGRKPYGETMSQEQMLRERVMAVQKEVEFPAKPAVSNEAREFIRRCLAWNQDQRPDVEAAAAHP</sequence>
<accession>A0A2J7ZL89</accession>
<dbReference type="EMBL" id="PGGS01001042">
    <property type="protein sequence ID" value="PNH01032.1"/>
    <property type="molecule type" value="Genomic_DNA"/>
</dbReference>
<keyword evidence="5" id="KW-0067">ATP-binding</keyword>
<dbReference type="PANTHER" id="PTHR22974">
    <property type="entry name" value="MIXED LINEAGE PROTEIN KINASE"/>
    <property type="match status" value="1"/>
</dbReference>
<dbReference type="GO" id="GO:0035556">
    <property type="term" value="P:intracellular signal transduction"/>
    <property type="evidence" value="ECO:0007669"/>
    <property type="project" value="TreeGrafter"/>
</dbReference>
<proteinExistence type="predicted"/>
<feature type="non-terminal residue" evidence="7">
    <location>
        <position position="99"/>
    </location>
</feature>